<dbReference type="InterPro" id="IPR050463">
    <property type="entry name" value="Gfo/Idh/MocA_oxidrdct_glycsds"/>
</dbReference>
<dbReference type="GO" id="GO:0016491">
    <property type="term" value="F:oxidoreductase activity"/>
    <property type="evidence" value="ECO:0007669"/>
    <property type="project" value="UniProtKB-KW"/>
</dbReference>
<dbReference type="SUPFAM" id="SSF51735">
    <property type="entry name" value="NAD(P)-binding Rossmann-fold domains"/>
    <property type="match status" value="1"/>
</dbReference>
<dbReference type="InterPro" id="IPR000683">
    <property type="entry name" value="Gfo/Idh/MocA-like_OxRdtase_N"/>
</dbReference>
<proteinExistence type="predicted"/>
<evidence type="ECO:0000259" key="2">
    <source>
        <dbReference type="Pfam" id="PF01408"/>
    </source>
</evidence>
<gene>
    <name evidence="4" type="ordered locus">Rcas_0518</name>
</gene>
<dbReference type="KEGG" id="rca:Rcas_0518"/>
<sequence length="346" mass="37860">MADKLRVGVLGLTHDHVWSNLRDLASCEDGMLVAAADPNPALREHIRSLGCEQVFDDYSDMLDAVKLDAVYVFSDNLRGAELTEMAAARGLHVMVEKPMAATYADAARMRGAAAAVGVQLMVNWPIMWWPAVQYALNLIAEGRIGQVWQVNYRAAHIGPRELGCSPFFCEWLYDPRRNGAGALMDYCCYGAALTCALLGLPSRVTALTGRLWKPDLLAEDNAVIVMQHARAISTSTASWTQVGDMTSYEPMIYGSEGTIHIREHGRELWLADREHRNGIRLDIPEPPIGMRNSAEYFLGHIRSGKPITGLCSAEVGLMAQEVLEAGILSAAEGRTVSLPLPLTLLA</sequence>
<dbReference type="STRING" id="383372.Rcas_0518"/>
<dbReference type="SUPFAM" id="SSF55347">
    <property type="entry name" value="Glyceraldehyde-3-phosphate dehydrogenase-like, C-terminal domain"/>
    <property type="match status" value="1"/>
</dbReference>
<dbReference type="Gene3D" id="3.30.360.10">
    <property type="entry name" value="Dihydrodipicolinate Reductase, domain 2"/>
    <property type="match status" value="1"/>
</dbReference>
<organism evidence="4 5">
    <name type="scientific">Roseiflexus castenholzii (strain DSM 13941 / HLO8)</name>
    <dbReference type="NCBI Taxonomy" id="383372"/>
    <lineage>
        <taxon>Bacteria</taxon>
        <taxon>Bacillati</taxon>
        <taxon>Chloroflexota</taxon>
        <taxon>Chloroflexia</taxon>
        <taxon>Chloroflexales</taxon>
        <taxon>Roseiflexineae</taxon>
        <taxon>Roseiflexaceae</taxon>
        <taxon>Roseiflexus</taxon>
    </lineage>
</organism>
<keyword evidence="1" id="KW-0560">Oxidoreductase</keyword>
<dbReference type="RefSeq" id="WP_012119079.1">
    <property type="nucleotide sequence ID" value="NC_009767.1"/>
</dbReference>
<protein>
    <submittedName>
        <fullName evidence="4">Oxidoreductase domain protein</fullName>
    </submittedName>
</protein>
<evidence type="ECO:0000313" key="5">
    <source>
        <dbReference type="Proteomes" id="UP000000263"/>
    </source>
</evidence>
<feature type="domain" description="Gfo/Idh/MocA-like oxidoreductase N-terminal" evidence="2">
    <location>
        <begin position="6"/>
        <end position="123"/>
    </location>
</feature>
<feature type="domain" description="GFO/IDH/MocA-like oxidoreductase" evidence="3">
    <location>
        <begin position="133"/>
        <end position="259"/>
    </location>
</feature>
<dbReference type="GO" id="GO:0000166">
    <property type="term" value="F:nucleotide binding"/>
    <property type="evidence" value="ECO:0007669"/>
    <property type="project" value="InterPro"/>
</dbReference>
<dbReference type="Gene3D" id="3.40.50.720">
    <property type="entry name" value="NAD(P)-binding Rossmann-like Domain"/>
    <property type="match status" value="1"/>
</dbReference>
<evidence type="ECO:0000256" key="1">
    <source>
        <dbReference type="ARBA" id="ARBA00023002"/>
    </source>
</evidence>
<dbReference type="eggNOG" id="COG0673">
    <property type="taxonomic scope" value="Bacteria"/>
</dbReference>
<name>A7NGQ5_ROSCS</name>
<evidence type="ECO:0000313" key="4">
    <source>
        <dbReference type="EMBL" id="ABU56648.1"/>
    </source>
</evidence>
<dbReference type="Proteomes" id="UP000000263">
    <property type="component" value="Chromosome"/>
</dbReference>
<dbReference type="OrthoDB" id="9815825at2"/>
<evidence type="ECO:0000259" key="3">
    <source>
        <dbReference type="Pfam" id="PF22725"/>
    </source>
</evidence>
<reference evidence="4 5" key="1">
    <citation type="submission" date="2007-08" db="EMBL/GenBank/DDBJ databases">
        <title>Complete sequence of Roseiflexus castenholzii DSM 13941.</title>
        <authorList>
            <consortium name="US DOE Joint Genome Institute"/>
            <person name="Copeland A."/>
            <person name="Lucas S."/>
            <person name="Lapidus A."/>
            <person name="Barry K."/>
            <person name="Glavina del Rio T."/>
            <person name="Dalin E."/>
            <person name="Tice H."/>
            <person name="Pitluck S."/>
            <person name="Thompson L.S."/>
            <person name="Brettin T."/>
            <person name="Bruce D."/>
            <person name="Detter J.C."/>
            <person name="Han C."/>
            <person name="Tapia R."/>
            <person name="Schmutz J."/>
            <person name="Larimer F."/>
            <person name="Land M."/>
            <person name="Hauser L."/>
            <person name="Kyrpides N."/>
            <person name="Mikhailova N."/>
            <person name="Bryant D.A."/>
            <person name="Hanada S."/>
            <person name="Tsukatani Y."/>
            <person name="Richardson P."/>
        </authorList>
    </citation>
    <scope>NUCLEOTIDE SEQUENCE [LARGE SCALE GENOMIC DNA]</scope>
    <source>
        <strain evidence="5">DSM 13941 / HLO8</strain>
    </source>
</reference>
<accession>A7NGQ5</accession>
<dbReference type="InterPro" id="IPR055170">
    <property type="entry name" value="GFO_IDH_MocA-like_dom"/>
</dbReference>
<dbReference type="InterPro" id="IPR036291">
    <property type="entry name" value="NAD(P)-bd_dom_sf"/>
</dbReference>
<dbReference type="PANTHER" id="PTHR43818">
    <property type="entry name" value="BCDNA.GH03377"/>
    <property type="match status" value="1"/>
</dbReference>
<dbReference type="PANTHER" id="PTHR43818:SF11">
    <property type="entry name" value="BCDNA.GH03377"/>
    <property type="match status" value="1"/>
</dbReference>
<dbReference type="Pfam" id="PF22725">
    <property type="entry name" value="GFO_IDH_MocA_C3"/>
    <property type="match status" value="1"/>
</dbReference>
<dbReference type="Pfam" id="PF01408">
    <property type="entry name" value="GFO_IDH_MocA"/>
    <property type="match status" value="1"/>
</dbReference>
<dbReference type="HOGENOM" id="CLU_023194_1_3_0"/>
<dbReference type="EMBL" id="CP000804">
    <property type="protein sequence ID" value="ABU56648.1"/>
    <property type="molecule type" value="Genomic_DNA"/>
</dbReference>
<dbReference type="AlphaFoldDB" id="A7NGQ5"/>
<keyword evidence="5" id="KW-1185">Reference proteome</keyword>